<dbReference type="EMBL" id="CP047898">
    <property type="protein sequence ID" value="QHK21746.1"/>
    <property type="molecule type" value="Genomic_DNA"/>
</dbReference>
<dbReference type="InterPro" id="IPR016181">
    <property type="entry name" value="Acyl_CoA_acyltransferase"/>
</dbReference>
<reference evidence="2 3" key="1">
    <citation type="submission" date="2020-01" db="EMBL/GenBank/DDBJ databases">
        <title>Pseudarthrobacter psychrotolerans sp. nov., isolated from antarctic soil.</title>
        <authorList>
            <person name="Shin Y."/>
            <person name="Park W."/>
        </authorList>
    </citation>
    <scope>NUCLEOTIDE SEQUENCE [LARGE SCALE GENOMIC DNA]</scope>
    <source>
        <strain evidence="2 3">YJ56</strain>
    </source>
</reference>
<dbReference type="CDD" id="cd04301">
    <property type="entry name" value="NAT_SF"/>
    <property type="match status" value="1"/>
</dbReference>
<protein>
    <submittedName>
        <fullName evidence="2">GNAT family N-acetyltransferase</fullName>
    </submittedName>
</protein>
<proteinExistence type="predicted"/>
<feature type="domain" description="N-acetyltransferase" evidence="1">
    <location>
        <begin position="10"/>
        <end position="49"/>
    </location>
</feature>
<dbReference type="GO" id="GO:0016747">
    <property type="term" value="F:acyltransferase activity, transferring groups other than amino-acyl groups"/>
    <property type="evidence" value="ECO:0007669"/>
    <property type="project" value="InterPro"/>
</dbReference>
<evidence type="ECO:0000313" key="3">
    <source>
        <dbReference type="Proteomes" id="UP000464186"/>
    </source>
</evidence>
<dbReference type="Gene3D" id="3.40.630.30">
    <property type="match status" value="1"/>
</dbReference>
<gene>
    <name evidence="2" type="ORF">GU243_20985</name>
</gene>
<accession>A0A6P1NN04</accession>
<organism evidence="2 3">
    <name type="scientific">Pseudarthrobacter psychrotolerans</name>
    <dbReference type="NCBI Taxonomy" id="2697569"/>
    <lineage>
        <taxon>Bacteria</taxon>
        <taxon>Bacillati</taxon>
        <taxon>Actinomycetota</taxon>
        <taxon>Actinomycetes</taxon>
        <taxon>Micrococcales</taxon>
        <taxon>Micrococcaceae</taxon>
        <taxon>Pseudarthrobacter</taxon>
    </lineage>
</organism>
<evidence type="ECO:0000313" key="2">
    <source>
        <dbReference type="EMBL" id="QHK21746.1"/>
    </source>
</evidence>
<dbReference type="Proteomes" id="UP000464186">
    <property type="component" value="Chromosome"/>
</dbReference>
<dbReference type="AlphaFoldDB" id="A0A6P1NN04"/>
<evidence type="ECO:0000259" key="1">
    <source>
        <dbReference type="Pfam" id="PF00583"/>
    </source>
</evidence>
<sequence length="67" mass="7403">MVRGPFLSAHIGYWVDKEFTGRGIGSAAMTFALDFSLQELGLHRLQAATLTIAPPRRRFSNAPGSRR</sequence>
<keyword evidence="2" id="KW-0808">Transferase</keyword>
<dbReference type="InterPro" id="IPR000182">
    <property type="entry name" value="GNAT_dom"/>
</dbReference>
<keyword evidence="3" id="KW-1185">Reference proteome</keyword>
<dbReference type="Pfam" id="PF00583">
    <property type="entry name" value="Acetyltransf_1"/>
    <property type="match status" value="1"/>
</dbReference>
<dbReference type="SUPFAM" id="SSF55729">
    <property type="entry name" value="Acyl-CoA N-acyltransferases (Nat)"/>
    <property type="match status" value="1"/>
</dbReference>
<name>A0A6P1NN04_9MICC</name>
<dbReference type="KEGG" id="psey:GU243_20985"/>